<protein>
    <recommendedName>
        <fullName evidence="1">RNHCP domain-containing protein</fullName>
    </recommendedName>
</protein>
<dbReference type="AlphaFoldDB" id="A0A2H0B5R9"/>
<accession>A0A2H0B5R9</accession>
<dbReference type="Pfam" id="PF12647">
    <property type="entry name" value="RNHCP"/>
    <property type="match status" value="1"/>
</dbReference>
<comment type="caution">
    <text evidence="2">The sequence shown here is derived from an EMBL/GenBank/DDBJ whole genome shotgun (WGS) entry which is preliminary data.</text>
</comment>
<feature type="domain" description="RNHCP" evidence="1">
    <location>
        <begin position="2"/>
        <end position="94"/>
    </location>
</feature>
<dbReference type="EMBL" id="PCSR01000082">
    <property type="protein sequence ID" value="PIP52999.1"/>
    <property type="molecule type" value="Genomic_DNA"/>
</dbReference>
<evidence type="ECO:0000313" key="2">
    <source>
        <dbReference type="EMBL" id="PIP52999.1"/>
    </source>
</evidence>
<reference evidence="2 3" key="1">
    <citation type="submission" date="2017-09" db="EMBL/GenBank/DDBJ databases">
        <title>Depth-based differentiation of microbial function through sediment-hosted aquifers and enrichment of novel symbionts in the deep terrestrial subsurface.</title>
        <authorList>
            <person name="Probst A.J."/>
            <person name="Ladd B."/>
            <person name="Jarett J.K."/>
            <person name="Geller-Mcgrath D.E."/>
            <person name="Sieber C.M."/>
            <person name="Emerson J.B."/>
            <person name="Anantharaman K."/>
            <person name="Thomas B.C."/>
            <person name="Malmstrom R."/>
            <person name="Stieglmeier M."/>
            <person name="Klingl A."/>
            <person name="Woyke T."/>
            <person name="Ryan C.M."/>
            <person name="Banfield J.F."/>
        </authorList>
    </citation>
    <scope>NUCLEOTIDE SEQUENCE [LARGE SCALE GENOMIC DNA]</scope>
    <source>
        <strain evidence="2">CG23_combo_of_CG06-09_8_20_14_all_34_8</strain>
    </source>
</reference>
<gene>
    <name evidence="2" type="ORF">COX08_03435</name>
</gene>
<organism evidence="2 3">
    <name type="scientific">Candidatus Beckwithbacteria bacterium CG23_combo_of_CG06-09_8_20_14_all_34_8</name>
    <dbReference type="NCBI Taxonomy" id="1974497"/>
    <lineage>
        <taxon>Bacteria</taxon>
        <taxon>Candidatus Beckwithiibacteriota</taxon>
    </lineage>
</organism>
<evidence type="ECO:0000313" key="3">
    <source>
        <dbReference type="Proteomes" id="UP000229459"/>
    </source>
</evidence>
<dbReference type="InterPro" id="IPR024439">
    <property type="entry name" value="RNHCP"/>
</dbReference>
<sequence length="138" mass="15447">MTCHAIISNTSLGTKHRNHCPLCLWSRHLDLKIPGDRKSTCGTRMKPIGLTLKHIVYNPFTSRKSGELMIVHLCLNCGKISANRIAGDDNTQSIIDLINEPIVLNTKTLNSFSNLGIILLTHQDREQVMACLFGYHHT</sequence>
<proteinExistence type="predicted"/>
<evidence type="ECO:0000259" key="1">
    <source>
        <dbReference type="Pfam" id="PF12647"/>
    </source>
</evidence>
<name>A0A2H0B5R9_9BACT</name>
<dbReference type="Proteomes" id="UP000229459">
    <property type="component" value="Unassembled WGS sequence"/>
</dbReference>